<evidence type="ECO:0000313" key="1">
    <source>
        <dbReference type="EMBL" id="KAH7306954.1"/>
    </source>
</evidence>
<sequence>MDENKKTTGHSNKGCNRITADGIVTIVKDHTEQWGATMPGLKALKLHNINGLSEDHLQSLITIMETSVESHPIPKPRYYHENDHSCMFKYPSVIDVQVCPKCRCVRMVYDCPQEECQLKQECRACVFCTIRCAECGICLPNEELNETECPEFLCLRCWFKSAKCSECNRAILRRKSGNVQEAQGSTLLCDQCRFRSLVLVDYYELDHD</sequence>
<dbReference type="Proteomes" id="UP000825935">
    <property type="component" value="Chromosome 22"/>
</dbReference>
<accession>A0A8T2S7F5</accession>
<comment type="caution">
    <text evidence="1">The sequence shown here is derived from an EMBL/GenBank/DDBJ whole genome shotgun (WGS) entry which is preliminary data.</text>
</comment>
<organism evidence="1 2">
    <name type="scientific">Ceratopteris richardii</name>
    <name type="common">Triangle waterfern</name>
    <dbReference type="NCBI Taxonomy" id="49495"/>
    <lineage>
        <taxon>Eukaryota</taxon>
        <taxon>Viridiplantae</taxon>
        <taxon>Streptophyta</taxon>
        <taxon>Embryophyta</taxon>
        <taxon>Tracheophyta</taxon>
        <taxon>Polypodiopsida</taxon>
        <taxon>Polypodiidae</taxon>
        <taxon>Polypodiales</taxon>
        <taxon>Pteridineae</taxon>
        <taxon>Pteridaceae</taxon>
        <taxon>Parkerioideae</taxon>
        <taxon>Ceratopteris</taxon>
    </lineage>
</organism>
<reference evidence="1" key="1">
    <citation type="submission" date="2021-08" db="EMBL/GenBank/DDBJ databases">
        <title>WGS assembly of Ceratopteris richardii.</title>
        <authorList>
            <person name="Marchant D.B."/>
            <person name="Chen G."/>
            <person name="Jenkins J."/>
            <person name="Shu S."/>
            <person name="Leebens-Mack J."/>
            <person name="Grimwood J."/>
            <person name="Schmutz J."/>
            <person name="Soltis P."/>
            <person name="Soltis D."/>
            <person name="Chen Z.-H."/>
        </authorList>
    </citation>
    <scope>NUCLEOTIDE SEQUENCE</scope>
    <source>
        <strain evidence="1">Whitten #5841</strain>
        <tissue evidence="1">Leaf</tissue>
    </source>
</reference>
<gene>
    <name evidence="1" type="ORF">KP509_22G039800</name>
</gene>
<dbReference type="OrthoDB" id="10044893at2759"/>
<evidence type="ECO:0000313" key="2">
    <source>
        <dbReference type="Proteomes" id="UP000825935"/>
    </source>
</evidence>
<keyword evidence="2" id="KW-1185">Reference proteome</keyword>
<protein>
    <submittedName>
        <fullName evidence="1">Uncharacterized protein</fullName>
    </submittedName>
</protein>
<dbReference type="EMBL" id="CM035427">
    <property type="protein sequence ID" value="KAH7306954.1"/>
    <property type="molecule type" value="Genomic_DNA"/>
</dbReference>
<dbReference type="AlphaFoldDB" id="A0A8T2S7F5"/>
<name>A0A8T2S7F5_CERRI</name>
<proteinExistence type="predicted"/>